<dbReference type="InParanoid" id="F1ZA13"/>
<reference evidence="2 3" key="1">
    <citation type="journal article" date="2012" name="J. Bacteriol.">
        <title>Draft Genome Sequence of Novosphingobium nitrogenifigens Y88T.</title>
        <authorList>
            <person name="Strabala T.J."/>
            <person name="Macdonald L."/>
            <person name="Liu V."/>
            <person name="Smit A.M."/>
        </authorList>
    </citation>
    <scope>NUCLEOTIDE SEQUENCE [LARGE SCALE GENOMIC DNA]</scope>
    <source>
        <strain evidence="2 3">DSM 19370</strain>
    </source>
</reference>
<dbReference type="Proteomes" id="UP000004728">
    <property type="component" value="Unassembled WGS sequence"/>
</dbReference>
<feature type="compositionally biased region" description="Low complexity" evidence="1">
    <location>
        <begin position="35"/>
        <end position="47"/>
    </location>
</feature>
<dbReference type="HOGENOM" id="CLU_3170885_0_0_5"/>
<accession>F1ZA13</accession>
<dbReference type="STRING" id="983920.Y88_0636"/>
<comment type="caution">
    <text evidence="2">The sequence shown here is derived from an EMBL/GenBank/DDBJ whole genome shotgun (WGS) entry which is preliminary data.</text>
</comment>
<evidence type="ECO:0000313" key="3">
    <source>
        <dbReference type="Proteomes" id="UP000004728"/>
    </source>
</evidence>
<dbReference type="EMBL" id="AEWJ01000041">
    <property type="protein sequence ID" value="EGD58579.1"/>
    <property type="molecule type" value="Genomic_DNA"/>
</dbReference>
<proteinExistence type="predicted"/>
<dbReference type="AlphaFoldDB" id="F1ZA13"/>
<organism evidence="2 3">
    <name type="scientific">Novosphingobium nitrogenifigens DSM 19370</name>
    <dbReference type="NCBI Taxonomy" id="983920"/>
    <lineage>
        <taxon>Bacteria</taxon>
        <taxon>Pseudomonadati</taxon>
        <taxon>Pseudomonadota</taxon>
        <taxon>Alphaproteobacteria</taxon>
        <taxon>Sphingomonadales</taxon>
        <taxon>Sphingomonadaceae</taxon>
        <taxon>Novosphingobium</taxon>
    </lineage>
</organism>
<gene>
    <name evidence="2" type="ORF">Y88_0636</name>
</gene>
<protein>
    <submittedName>
        <fullName evidence="2">Uncharacterized protein</fullName>
    </submittedName>
</protein>
<evidence type="ECO:0000313" key="2">
    <source>
        <dbReference type="EMBL" id="EGD58579.1"/>
    </source>
</evidence>
<keyword evidence="3" id="KW-1185">Reference proteome</keyword>
<feature type="region of interest" description="Disordered" evidence="1">
    <location>
        <begin position="28"/>
        <end position="47"/>
    </location>
</feature>
<evidence type="ECO:0000256" key="1">
    <source>
        <dbReference type="SAM" id="MobiDB-lite"/>
    </source>
</evidence>
<sequence length="47" mass="4701">MIWLTIGTMLLVAGGVVTAAWVKGGPQPSEWVEIPAGPAQPSGGAAQ</sequence>
<name>F1ZA13_9SPHN</name>